<sequence>MRLRERTAAVALLCTVIAAPAQADVKAGVDAWTAGDFAAAVQEWTGPAAQGDPDAQFNLAQAYRLGRGVEADLGRAEALYAQAAASGHIRAADQYGLLLFQTGQRDKAMPYIEVAAGRGEPRAQYLLGIAHFNGDLAAKDWPRAYALLTLANAAGMPQAAGALAQMDEHIPLEQRQQAQPLAASLKAEADATRARKLAAVDLALGIPAPVAAQPPIEKPKPVTVAKAETPAAPVPVVRTSPPPRAAPPKVETATKGPWKVQLGAFGVPGNSERLWSRISSRGEIAGRERIERKAGNLTILLAGGYASKQEASAACASLKRSGQECLVTR</sequence>
<dbReference type="SMART" id="SM00671">
    <property type="entry name" value="SEL1"/>
    <property type="match status" value="2"/>
</dbReference>
<dbReference type="Gene3D" id="3.30.70.1070">
    <property type="entry name" value="Sporulation related repeat"/>
    <property type="match status" value="1"/>
</dbReference>
<dbReference type="PROSITE" id="PS51724">
    <property type="entry name" value="SPOR"/>
    <property type="match status" value="1"/>
</dbReference>
<dbReference type="SUPFAM" id="SSF110997">
    <property type="entry name" value="Sporulation related repeat"/>
    <property type="match status" value="1"/>
</dbReference>
<feature type="signal peptide" evidence="2">
    <location>
        <begin position="1"/>
        <end position="23"/>
    </location>
</feature>
<feature type="chain" id="PRO_5011476441" evidence="2">
    <location>
        <begin position="24"/>
        <end position="329"/>
    </location>
</feature>
<keyword evidence="2" id="KW-0732">Signal</keyword>
<dbReference type="InterPro" id="IPR011990">
    <property type="entry name" value="TPR-like_helical_dom_sf"/>
</dbReference>
<evidence type="ECO:0000313" key="5">
    <source>
        <dbReference type="Proteomes" id="UP000199331"/>
    </source>
</evidence>
<proteinExistence type="predicted"/>
<organism evidence="4 5">
    <name type="scientific">Qipengyuania nanhaisediminis</name>
    <dbReference type="NCBI Taxonomy" id="604088"/>
    <lineage>
        <taxon>Bacteria</taxon>
        <taxon>Pseudomonadati</taxon>
        <taxon>Pseudomonadota</taxon>
        <taxon>Alphaproteobacteria</taxon>
        <taxon>Sphingomonadales</taxon>
        <taxon>Erythrobacteraceae</taxon>
        <taxon>Qipengyuania</taxon>
    </lineage>
</organism>
<dbReference type="InterPro" id="IPR036680">
    <property type="entry name" value="SPOR-like_sf"/>
</dbReference>
<dbReference type="Pfam" id="PF08238">
    <property type="entry name" value="Sel1"/>
    <property type="match status" value="2"/>
</dbReference>
<dbReference type="STRING" id="604088.SAMN04488060_1098"/>
<dbReference type="InterPro" id="IPR052748">
    <property type="entry name" value="ISR_Activator"/>
</dbReference>
<feature type="domain" description="SPOR" evidence="3">
    <location>
        <begin position="252"/>
        <end position="329"/>
    </location>
</feature>
<name>A0A1I5LMU0_9SPHN</name>
<dbReference type="Gene3D" id="1.25.40.10">
    <property type="entry name" value="Tetratricopeptide repeat domain"/>
    <property type="match status" value="1"/>
</dbReference>
<evidence type="ECO:0000256" key="1">
    <source>
        <dbReference type="SAM" id="MobiDB-lite"/>
    </source>
</evidence>
<dbReference type="PANTHER" id="PTHR45011">
    <property type="entry name" value="DAP3-BINDING CELL DEATH ENHANCER 1"/>
    <property type="match status" value="1"/>
</dbReference>
<keyword evidence="5" id="KW-1185">Reference proteome</keyword>
<dbReference type="GO" id="GO:0042834">
    <property type="term" value="F:peptidoglycan binding"/>
    <property type="evidence" value="ECO:0007669"/>
    <property type="project" value="InterPro"/>
</dbReference>
<dbReference type="InterPro" id="IPR007730">
    <property type="entry name" value="SPOR-like_dom"/>
</dbReference>
<feature type="region of interest" description="Disordered" evidence="1">
    <location>
        <begin position="234"/>
        <end position="253"/>
    </location>
</feature>
<reference evidence="5" key="1">
    <citation type="submission" date="2016-10" db="EMBL/GenBank/DDBJ databases">
        <authorList>
            <person name="Varghese N."/>
            <person name="Submissions S."/>
        </authorList>
    </citation>
    <scope>NUCLEOTIDE SEQUENCE [LARGE SCALE GENOMIC DNA]</scope>
    <source>
        <strain evidence="5">CGMCC 1.7715</strain>
    </source>
</reference>
<evidence type="ECO:0000313" key="4">
    <source>
        <dbReference type="EMBL" id="SFO98126.1"/>
    </source>
</evidence>
<dbReference type="InterPro" id="IPR006597">
    <property type="entry name" value="Sel1-like"/>
</dbReference>
<evidence type="ECO:0000256" key="2">
    <source>
        <dbReference type="SAM" id="SignalP"/>
    </source>
</evidence>
<dbReference type="AlphaFoldDB" id="A0A1I5LMU0"/>
<dbReference type="PANTHER" id="PTHR45011:SF1">
    <property type="entry name" value="DAP3-BINDING CELL DEATH ENHANCER 1"/>
    <property type="match status" value="1"/>
</dbReference>
<gene>
    <name evidence="4" type="ORF">SAMN04488060_1098</name>
</gene>
<dbReference type="SUPFAM" id="SSF81901">
    <property type="entry name" value="HCP-like"/>
    <property type="match status" value="1"/>
</dbReference>
<dbReference type="EMBL" id="FOWZ01000001">
    <property type="protein sequence ID" value="SFO98126.1"/>
    <property type="molecule type" value="Genomic_DNA"/>
</dbReference>
<evidence type="ECO:0000259" key="3">
    <source>
        <dbReference type="PROSITE" id="PS51724"/>
    </source>
</evidence>
<dbReference type="Pfam" id="PF05036">
    <property type="entry name" value="SPOR"/>
    <property type="match status" value="1"/>
</dbReference>
<accession>A0A1I5LMU0</accession>
<dbReference type="Proteomes" id="UP000199331">
    <property type="component" value="Unassembled WGS sequence"/>
</dbReference>
<dbReference type="RefSeq" id="WP_090478133.1">
    <property type="nucleotide sequence ID" value="NZ_FOWZ01000001.1"/>
</dbReference>
<dbReference type="OrthoDB" id="112232at2"/>
<protein>
    <submittedName>
        <fullName evidence="4">Sel1 repeat-containing protein</fullName>
    </submittedName>
</protein>